<dbReference type="PANTHER" id="PTHR33392">
    <property type="entry name" value="POLYISOPRENYL-TEICHOIC ACID--PEPTIDOGLYCAN TEICHOIC ACID TRANSFERASE TAGU"/>
    <property type="match status" value="1"/>
</dbReference>
<sequence length="485" mass="51857">MAQRKSKHSTSHIQRAKLPFAPAHSFGYKAPFSWVKAIAVVLVAVLVFAGSVFASVYTQFAQTVSNAKVSVISQKNIKQEIVDPNAGKALNLVVFGTDSRDGDNAAISGDGAENTGNHQADTTMIVHISADRKFIDIVSIPRDSIVSVPSCTTSKGTIPAQTNVMFNSIFAEAYNQGGDLASAASCSLSAINSLTGLSISQFITVDFSGLKNMIDALGGVDVCISQDFSDENTNMSLQHGLNHLDGVQATQYARIRHGIGDGSDVMRTVRQQYLIKMLIREALKQNFLTNFDKLYQLATTALQSLNISEGMADSGTLIGLASSLRNFKTSGIYSQTVPVANWAQDPNRVVWTSEADTLWDRIKNDLPLTDVPSDADSSSDNSASSQSTQSDAQSQEQSEQSTDSSNNNSAEQTNSDSNSQSQDANQSTQTPDPNTGLIKQADGTLIDPATGGRVDPETGVIYSPTSGWSIGLADEYLNYTFCSIS</sequence>
<dbReference type="OrthoDB" id="9782542at2"/>
<feature type="compositionally biased region" description="Low complexity" evidence="2">
    <location>
        <begin position="374"/>
        <end position="430"/>
    </location>
</feature>
<keyword evidence="5" id="KW-1185">Reference proteome</keyword>
<evidence type="ECO:0000313" key="4">
    <source>
        <dbReference type="EMBL" id="TCD54613.1"/>
    </source>
</evidence>
<reference evidence="4 5" key="1">
    <citation type="submission" date="2018-12" db="EMBL/GenBank/DDBJ databases">
        <title>Alloscrdovia theropitheci sp. nov: a novel taxon from the feces of the bleeding-herat monkey (Theropithecus geleda).</title>
        <authorList>
            <person name="Modesto M."/>
        </authorList>
    </citation>
    <scope>NUCLEOTIDE SEQUENCE [LARGE SCALE GENOMIC DNA]</scope>
    <source>
        <strain evidence="4 5">GLDI4/2</strain>
    </source>
</reference>
<dbReference type="EMBL" id="RXLP01000012">
    <property type="protein sequence ID" value="TCD54613.1"/>
    <property type="molecule type" value="Genomic_DNA"/>
</dbReference>
<dbReference type="RefSeq" id="WP_131283370.1">
    <property type="nucleotide sequence ID" value="NZ_RXLP01000012.1"/>
</dbReference>
<dbReference type="InterPro" id="IPR050922">
    <property type="entry name" value="LytR/CpsA/Psr_CW_biosynth"/>
</dbReference>
<dbReference type="Proteomes" id="UP000291289">
    <property type="component" value="Unassembled WGS sequence"/>
</dbReference>
<evidence type="ECO:0000259" key="3">
    <source>
        <dbReference type="Pfam" id="PF03816"/>
    </source>
</evidence>
<dbReference type="Pfam" id="PF03816">
    <property type="entry name" value="LytR_cpsA_psr"/>
    <property type="match status" value="1"/>
</dbReference>
<organism evidence="4 5">
    <name type="scientific">Alloscardovia theropitheci</name>
    <dbReference type="NCBI Taxonomy" id="2496842"/>
    <lineage>
        <taxon>Bacteria</taxon>
        <taxon>Bacillati</taxon>
        <taxon>Actinomycetota</taxon>
        <taxon>Actinomycetes</taxon>
        <taxon>Bifidobacteriales</taxon>
        <taxon>Bifidobacteriaceae</taxon>
        <taxon>Alloscardovia</taxon>
    </lineage>
</organism>
<evidence type="ECO:0000256" key="2">
    <source>
        <dbReference type="SAM" id="MobiDB-lite"/>
    </source>
</evidence>
<dbReference type="AlphaFoldDB" id="A0A4R0QQL9"/>
<evidence type="ECO:0000256" key="1">
    <source>
        <dbReference type="ARBA" id="ARBA00006068"/>
    </source>
</evidence>
<protein>
    <submittedName>
        <fullName evidence="4">Transcriptional regulator</fullName>
    </submittedName>
</protein>
<accession>A0A4R0QQL9</accession>
<name>A0A4R0QQL9_9BIFI</name>
<dbReference type="NCBIfam" id="TIGR00350">
    <property type="entry name" value="lytR_cpsA_psr"/>
    <property type="match status" value="1"/>
</dbReference>
<proteinExistence type="inferred from homology"/>
<comment type="caution">
    <text evidence="4">The sequence shown here is derived from an EMBL/GenBank/DDBJ whole genome shotgun (WGS) entry which is preliminary data.</text>
</comment>
<dbReference type="Gene3D" id="3.40.630.190">
    <property type="entry name" value="LCP protein"/>
    <property type="match status" value="1"/>
</dbReference>
<feature type="region of interest" description="Disordered" evidence="2">
    <location>
        <begin position="368"/>
        <end position="458"/>
    </location>
</feature>
<gene>
    <name evidence="4" type="ORF">EJ419_02615</name>
</gene>
<dbReference type="PANTHER" id="PTHR33392:SF6">
    <property type="entry name" value="POLYISOPRENYL-TEICHOIC ACID--PEPTIDOGLYCAN TEICHOIC ACID TRANSFERASE TAGU"/>
    <property type="match status" value="1"/>
</dbReference>
<dbReference type="InterPro" id="IPR004474">
    <property type="entry name" value="LytR_CpsA_psr"/>
</dbReference>
<comment type="similarity">
    <text evidence="1">Belongs to the LytR/CpsA/Psr (LCP) family.</text>
</comment>
<feature type="domain" description="Cell envelope-related transcriptional attenuator" evidence="3">
    <location>
        <begin position="120"/>
        <end position="282"/>
    </location>
</feature>
<evidence type="ECO:0000313" key="5">
    <source>
        <dbReference type="Proteomes" id="UP000291289"/>
    </source>
</evidence>